<organism evidence="1 2">
    <name type="scientific">Pleurodeles waltl</name>
    <name type="common">Iberian ribbed newt</name>
    <dbReference type="NCBI Taxonomy" id="8319"/>
    <lineage>
        <taxon>Eukaryota</taxon>
        <taxon>Metazoa</taxon>
        <taxon>Chordata</taxon>
        <taxon>Craniata</taxon>
        <taxon>Vertebrata</taxon>
        <taxon>Euteleostomi</taxon>
        <taxon>Amphibia</taxon>
        <taxon>Batrachia</taxon>
        <taxon>Caudata</taxon>
        <taxon>Salamandroidea</taxon>
        <taxon>Salamandridae</taxon>
        <taxon>Pleurodelinae</taxon>
        <taxon>Pleurodeles</taxon>
    </lineage>
</organism>
<keyword evidence="2" id="KW-1185">Reference proteome</keyword>
<proteinExistence type="predicted"/>
<dbReference type="EMBL" id="JANPWB010000004">
    <property type="protein sequence ID" value="KAJ1194997.1"/>
    <property type="molecule type" value="Genomic_DNA"/>
</dbReference>
<dbReference type="AlphaFoldDB" id="A0AAV7V2L0"/>
<comment type="caution">
    <text evidence="1">The sequence shown here is derived from an EMBL/GenBank/DDBJ whole genome shotgun (WGS) entry which is preliminary data.</text>
</comment>
<gene>
    <name evidence="1" type="ORF">NDU88_004281</name>
</gene>
<evidence type="ECO:0000313" key="2">
    <source>
        <dbReference type="Proteomes" id="UP001066276"/>
    </source>
</evidence>
<evidence type="ECO:0000313" key="1">
    <source>
        <dbReference type="EMBL" id="KAJ1194997.1"/>
    </source>
</evidence>
<name>A0AAV7V2L0_PLEWA</name>
<sequence>MVGRWPTVKLPCRGGVEPEHDKLEQMDVIEQVTRPTQWISHLVITEKTKQPGAIRLDVDMRCGQQTLSVKPPKQDDKLKRVAETIEKNGWKLFLQDAEQWDPVEKTQLAQLWKLRDELSSAKSSLEPWKTM</sequence>
<protein>
    <submittedName>
        <fullName evidence="1">Uncharacterized protein</fullName>
    </submittedName>
</protein>
<accession>A0AAV7V2L0</accession>
<reference evidence="1" key="1">
    <citation type="journal article" date="2022" name="bioRxiv">
        <title>Sequencing and chromosome-scale assembly of the giantPleurodeles waltlgenome.</title>
        <authorList>
            <person name="Brown T."/>
            <person name="Elewa A."/>
            <person name="Iarovenko S."/>
            <person name="Subramanian E."/>
            <person name="Araus A.J."/>
            <person name="Petzold A."/>
            <person name="Susuki M."/>
            <person name="Suzuki K.-i.T."/>
            <person name="Hayashi T."/>
            <person name="Toyoda A."/>
            <person name="Oliveira C."/>
            <person name="Osipova E."/>
            <person name="Leigh N.D."/>
            <person name="Simon A."/>
            <person name="Yun M.H."/>
        </authorList>
    </citation>
    <scope>NUCLEOTIDE SEQUENCE</scope>
    <source>
        <strain evidence="1">20211129_DDA</strain>
        <tissue evidence="1">Liver</tissue>
    </source>
</reference>
<dbReference type="Proteomes" id="UP001066276">
    <property type="component" value="Chromosome 2_2"/>
</dbReference>